<name>A0A5M8QKK7_9BACT</name>
<dbReference type="EMBL" id="VKKZ01000019">
    <property type="protein sequence ID" value="KAA6435514.1"/>
    <property type="molecule type" value="Genomic_DNA"/>
</dbReference>
<dbReference type="InterPro" id="IPR018647">
    <property type="entry name" value="SLFN_3-like_DNA/RNA_helicase"/>
</dbReference>
<reference evidence="2 3" key="1">
    <citation type="submission" date="2019-07" db="EMBL/GenBank/DDBJ databases">
        <authorList>
            <person name="Qu J.-H."/>
        </authorList>
    </citation>
    <scope>NUCLEOTIDE SEQUENCE [LARGE SCALE GENOMIC DNA]</scope>
    <source>
        <strain evidence="2 3">MDT1-10-3</strain>
    </source>
</reference>
<evidence type="ECO:0000259" key="1">
    <source>
        <dbReference type="Pfam" id="PF09848"/>
    </source>
</evidence>
<feature type="domain" description="Schlafen group 3-like DNA/RNA helicase" evidence="1">
    <location>
        <begin position="262"/>
        <end position="607"/>
    </location>
</feature>
<dbReference type="Pfam" id="PF09848">
    <property type="entry name" value="SLFN-g3_helicase"/>
    <property type="match status" value="1"/>
</dbReference>
<dbReference type="Gene3D" id="3.40.50.300">
    <property type="entry name" value="P-loop containing nucleotide triphosphate hydrolases"/>
    <property type="match status" value="1"/>
</dbReference>
<evidence type="ECO:0000313" key="2">
    <source>
        <dbReference type="EMBL" id="KAA6435514.1"/>
    </source>
</evidence>
<sequence length="627" mass="70484">MIVYQATKGTFQEDILTNDIENIILDSFREKQLKTSTSKGEISSWKNSLMYMNTILADPGIPVDCGVAIEYHIPQTSKRIDFILTGKDDHEVEHAVLIELKQWSTAELTDKDAVVKSYVGGGNRELTHPSYQAWSYAALLEGFNETVYQENIQLKPCAYLHNYAEDGVINHAFYSGYIDKAPLFLKSDARKLRDFIKQFVKYGDSSDIMYRIDCGRIKPSKMLADSLASMLKGNQEFVMIDDQKVVYETALSLAKTSNDTNKNVLIVEGGPGTGKSVVAINLLVTLTHLGLLTHYVSKNAAPRTVYASKLTGSMKKTHISNLFKGSGSFLSFEDNSFDALIVDEAHRLNEKSGLYSNLGENQVKEIISASRFSVFFVDENQRVTLNDIGEKSEIRKWATLAGATVSEMELSSQFRCNGSDGYLAWLDDVLQIRETANRQLDGLEYEFKVFDDPNALRELVFEKNKANNKARMVAGYCWKWLSKNDPSQFDVVISEFSFKMRWNLTKDGSLWMVNEESVSEIGCIHTCQGLEVDYIGVVIGPDLIVRDGEVVTVPSARASSDASIRGYKRLLQDDPVNTPSTLDNIIKNTYRTLMTRGMKGCYIYCTDKETADYFKSRIALPLPMEAR</sequence>
<dbReference type="OrthoDB" id="9759819at2"/>
<comment type="caution">
    <text evidence="2">The sequence shown here is derived from an EMBL/GenBank/DDBJ whole genome shotgun (WGS) entry which is preliminary data.</text>
</comment>
<dbReference type="AlphaFoldDB" id="A0A5M8QKK7"/>
<gene>
    <name evidence="2" type="ORF">FOE74_06090</name>
</gene>
<accession>A0A5M8QKK7</accession>
<organism evidence="2 3">
    <name type="scientific">Rufibacter glacialis</name>
    <dbReference type="NCBI Taxonomy" id="1259555"/>
    <lineage>
        <taxon>Bacteria</taxon>
        <taxon>Pseudomonadati</taxon>
        <taxon>Bacteroidota</taxon>
        <taxon>Cytophagia</taxon>
        <taxon>Cytophagales</taxon>
        <taxon>Hymenobacteraceae</taxon>
        <taxon>Rufibacter</taxon>
    </lineage>
</organism>
<dbReference type="SUPFAM" id="SSF52540">
    <property type="entry name" value="P-loop containing nucleoside triphosphate hydrolases"/>
    <property type="match status" value="2"/>
</dbReference>
<protein>
    <submittedName>
        <fullName evidence="2">DUF2075 domain-containing protein</fullName>
    </submittedName>
</protein>
<proteinExistence type="predicted"/>
<evidence type="ECO:0000313" key="3">
    <source>
        <dbReference type="Proteomes" id="UP000323866"/>
    </source>
</evidence>
<dbReference type="InterPro" id="IPR027417">
    <property type="entry name" value="P-loop_NTPase"/>
</dbReference>
<dbReference type="Proteomes" id="UP000323866">
    <property type="component" value="Unassembled WGS sequence"/>
</dbReference>
<reference evidence="2 3" key="2">
    <citation type="submission" date="2019-09" db="EMBL/GenBank/DDBJ databases">
        <title>A bacterium isolated from glacier soil.</title>
        <authorList>
            <person name="Liu Q."/>
        </authorList>
    </citation>
    <scope>NUCLEOTIDE SEQUENCE [LARGE SCALE GENOMIC DNA]</scope>
    <source>
        <strain evidence="2 3">MDT1-10-3</strain>
    </source>
</reference>